<dbReference type="InterPro" id="IPR003591">
    <property type="entry name" value="Leu-rich_rpt_typical-subtyp"/>
</dbReference>
<evidence type="ECO:0000256" key="3">
    <source>
        <dbReference type="ARBA" id="ARBA00022737"/>
    </source>
</evidence>
<evidence type="ECO:0000313" key="5">
    <source>
        <dbReference type="Proteomes" id="UP000230750"/>
    </source>
</evidence>
<comment type="caution">
    <text evidence="4">The sequence shown here is derived from an EMBL/GenBank/DDBJ whole genome shotgun (WGS) entry which is preliminary data.</text>
</comment>
<dbReference type="AlphaFoldDB" id="A0A2G8LNS3"/>
<keyword evidence="5" id="KW-1185">Reference proteome</keyword>
<dbReference type="PROSITE" id="PS51450">
    <property type="entry name" value="LRR"/>
    <property type="match status" value="3"/>
</dbReference>
<proteinExistence type="predicted"/>
<keyword evidence="3" id="KW-0677">Repeat</keyword>
<dbReference type="InterPro" id="IPR050328">
    <property type="entry name" value="Dev_Immune_Receptor"/>
</dbReference>
<dbReference type="OrthoDB" id="8400687at2759"/>
<dbReference type="InterPro" id="IPR032675">
    <property type="entry name" value="LRR_dom_sf"/>
</dbReference>
<organism evidence="4 5">
    <name type="scientific">Stichopus japonicus</name>
    <name type="common">Sea cucumber</name>
    <dbReference type="NCBI Taxonomy" id="307972"/>
    <lineage>
        <taxon>Eukaryota</taxon>
        <taxon>Metazoa</taxon>
        <taxon>Echinodermata</taxon>
        <taxon>Eleutherozoa</taxon>
        <taxon>Echinozoa</taxon>
        <taxon>Holothuroidea</taxon>
        <taxon>Aspidochirotacea</taxon>
        <taxon>Aspidochirotida</taxon>
        <taxon>Stichopodidae</taxon>
        <taxon>Apostichopus</taxon>
    </lineage>
</organism>
<protein>
    <submittedName>
        <fullName evidence="4">Uncharacterized protein</fullName>
    </submittedName>
</protein>
<dbReference type="STRING" id="307972.A0A2G8LNS3"/>
<evidence type="ECO:0000256" key="2">
    <source>
        <dbReference type="ARBA" id="ARBA00022729"/>
    </source>
</evidence>
<dbReference type="PANTHER" id="PTHR24373:SF397">
    <property type="entry name" value="IG-LIKE DOMAIN-CONTAINING PROTEIN"/>
    <property type="match status" value="1"/>
</dbReference>
<dbReference type="SMART" id="SM00369">
    <property type="entry name" value="LRR_TYP"/>
    <property type="match status" value="7"/>
</dbReference>
<dbReference type="Pfam" id="PF13855">
    <property type="entry name" value="LRR_8"/>
    <property type="match status" value="3"/>
</dbReference>
<dbReference type="SUPFAM" id="SSF52058">
    <property type="entry name" value="L domain-like"/>
    <property type="match status" value="1"/>
</dbReference>
<dbReference type="SMART" id="SM00365">
    <property type="entry name" value="LRR_SD22"/>
    <property type="match status" value="5"/>
</dbReference>
<dbReference type="Proteomes" id="UP000230750">
    <property type="component" value="Unassembled WGS sequence"/>
</dbReference>
<dbReference type="Gene3D" id="3.80.10.10">
    <property type="entry name" value="Ribonuclease Inhibitor"/>
    <property type="match status" value="2"/>
</dbReference>
<keyword evidence="1" id="KW-0433">Leucine-rich repeat</keyword>
<keyword evidence="2" id="KW-0732">Signal</keyword>
<dbReference type="PRINTS" id="PR00019">
    <property type="entry name" value="LEURICHRPT"/>
</dbReference>
<name>A0A2G8LNS3_STIJA</name>
<evidence type="ECO:0000313" key="4">
    <source>
        <dbReference type="EMBL" id="PIK61901.1"/>
    </source>
</evidence>
<accession>A0A2G8LNS3</accession>
<dbReference type="PANTHER" id="PTHR24373">
    <property type="entry name" value="SLIT RELATED LEUCINE-RICH REPEAT NEURONAL PROTEIN"/>
    <property type="match status" value="1"/>
</dbReference>
<reference evidence="4 5" key="1">
    <citation type="journal article" date="2017" name="PLoS Biol.">
        <title>The sea cucumber genome provides insights into morphological evolution and visceral regeneration.</title>
        <authorList>
            <person name="Zhang X."/>
            <person name="Sun L."/>
            <person name="Yuan J."/>
            <person name="Sun Y."/>
            <person name="Gao Y."/>
            <person name="Zhang L."/>
            <person name="Li S."/>
            <person name="Dai H."/>
            <person name="Hamel J.F."/>
            <person name="Liu C."/>
            <person name="Yu Y."/>
            <person name="Liu S."/>
            <person name="Lin W."/>
            <person name="Guo K."/>
            <person name="Jin S."/>
            <person name="Xu P."/>
            <person name="Storey K.B."/>
            <person name="Huan P."/>
            <person name="Zhang T."/>
            <person name="Zhou Y."/>
            <person name="Zhang J."/>
            <person name="Lin C."/>
            <person name="Li X."/>
            <person name="Xing L."/>
            <person name="Huo D."/>
            <person name="Sun M."/>
            <person name="Wang L."/>
            <person name="Mercier A."/>
            <person name="Li F."/>
            <person name="Yang H."/>
            <person name="Xiang J."/>
        </authorList>
    </citation>
    <scope>NUCLEOTIDE SEQUENCE [LARGE SCALE GENOMIC DNA]</scope>
    <source>
        <strain evidence="4">Shaxun</strain>
        <tissue evidence="4">Muscle</tissue>
    </source>
</reference>
<dbReference type="InterPro" id="IPR001611">
    <property type="entry name" value="Leu-rich_rpt"/>
</dbReference>
<dbReference type="GO" id="GO:0031012">
    <property type="term" value="C:extracellular matrix"/>
    <property type="evidence" value="ECO:0007669"/>
    <property type="project" value="TreeGrafter"/>
</dbReference>
<dbReference type="EMBL" id="MRZV01000022">
    <property type="protein sequence ID" value="PIK61901.1"/>
    <property type="molecule type" value="Genomic_DNA"/>
</dbReference>
<sequence length="301" mass="34264">MMSSVPSDSLSVLLKLSYLDLSSNRILEIPANCFMRNTELQKLMLYGNSIRRIQNDAFRKLSRLEILNLSSNNMTTVIDLSDDMVHLMSLSHLVIDQNKIVYLNSSHYNCPSLINLSGKHNELTVLARYSLVGFPELKTLYLQNNRISFVHELAFGSSPHGLEFLLLEANQLRDIPVGLMKMLIALKVLVLRSNFISTVPALAFERNYLLRSINLADNLIHVCDTASLTGLLNLEHLDLGQNKLSDLPPEFLDPEKDFFLSLRGNGWTCDCSALPLYNWALKSRFYVEKLTCQRPMHCSWE</sequence>
<gene>
    <name evidence="4" type="ORF">BSL78_01126</name>
</gene>
<evidence type="ECO:0000256" key="1">
    <source>
        <dbReference type="ARBA" id="ARBA00022614"/>
    </source>
</evidence>
<dbReference type="GO" id="GO:0005615">
    <property type="term" value="C:extracellular space"/>
    <property type="evidence" value="ECO:0007669"/>
    <property type="project" value="TreeGrafter"/>
</dbReference>